<protein>
    <submittedName>
        <fullName evidence="1">Uncharacterized protein</fullName>
    </submittedName>
</protein>
<accession>A0A5C5XEL7</accession>
<gene>
    <name evidence="1" type="ORF">Pan54_10760</name>
</gene>
<evidence type="ECO:0000313" key="1">
    <source>
        <dbReference type="EMBL" id="TWT60362.1"/>
    </source>
</evidence>
<organism evidence="1 2">
    <name type="scientific">Rubinisphaera italica</name>
    <dbReference type="NCBI Taxonomy" id="2527969"/>
    <lineage>
        <taxon>Bacteria</taxon>
        <taxon>Pseudomonadati</taxon>
        <taxon>Planctomycetota</taxon>
        <taxon>Planctomycetia</taxon>
        <taxon>Planctomycetales</taxon>
        <taxon>Planctomycetaceae</taxon>
        <taxon>Rubinisphaera</taxon>
    </lineage>
</organism>
<dbReference type="EMBL" id="SJPG01000001">
    <property type="protein sequence ID" value="TWT60362.1"/>
    <property type="molecule type" value="Genomic_DNA"/>
</dbReference>
<dbReference type="AlphaFoldDB" id="A0A5C5XEL7"/>
<keyword evidence="2" id="KW-1185">Reference proteome</keyword>
<evidence type="ECO:0000313" key="2">
    <source>
        <dbReference type="Proteomes" id="UP000316095"/>
    </source>
</evidence>
<sequence>MDADKRGCKISAFICVHLRFNFKTCLKLLVIHIDVLLLPISPFFKWNAV</sequence>
<comment type="caution">
    <text evidence="1">The sequence shown here is derived from an EMBL/GenBank/DDBJ whole genome shotgun (WGS) entry which is preliminary data.</text>
</comment>
<name>A0A5C5XEL7_9PLAN</name>
<reference evidence="1 2" key="1">
    <citation type="submission" date="2019-02" db="EMBL/GenBank/DDBJ databases">
        <title>Deep-cultivation of Planctomycetes and their phenomic and genomic characterization uncovers novel biology.</title>
        <authorList>
            <person name="Wiegand S."/>
            <person name="Jogler M."/>
            <person name="Boedeker C."/>
            <person name="Pinto D."/>
            <person name="Vollmers J."/>
            <person name="Rivas-Marin E."/>
            <person name="Kohn T."/>
            <person name="Peeters S.H."/>
            <person name="Heuer A."/>
            <person name="Rast P."/>
            <person name="Oberbeckmann S."/>
            <person name="Bunk B."/>
            <person name="Jeske O."/>
            <person name="Meyerdierks A."/>
            <person name="Storesund J.E."/>
            <person name="Kallscheuer N."/>
            <person name="Luecker S."/>
            <person name="Lage O.M."/>
            <person name="Pohl T."/>
            <person name="Merkel B.J."/>
            <person name="Hornburger P."/>
            <person name="Mueller R.-W."/>
            <person name="Bruemmer F."/>
            <person name="Labrenz M."/>
            <person name="Spormann A.M."/>
            <person name="Op Den Camp H."/>
            <person name="Overmann J."/>
            <person name="Amann R."/>
            <person name="Jetten M.S.M."/>
            <person name="Mascher T."/>
            <person name="Medema M.H."/>
            <person name="Devos D.P."/>
            <person name="Kaster A.-K."/>
            <person name="Ovreas L."/>
            <person name="Rohde M."/>
            <person name="Galperin M.Y."/>
            <person name="Jogler C."/>
        </authorList>
    </citation>
    <scope>NUCLEOTIDE SEQUENCE [LARGE SCALE GENOMIC DNA]</scope>
    <source>
        <strain evidence="1 2">Pan54</strain>
    </source>
</reference>
<dbReference type="Proteomes" id="UP000316095">
    <property type="component" value="Unassembled WGS sequence"/>
</dbReference>
<proteinExistence type="predicted"/>